<protein>
    <submittedName>
        <fullName evidence="2">Uncharacterized protein</fullName>
    </submittedName>
</protein>
<dbReference type="STRING" id="180498.A0A067LA22"/>
<dbReference type="PANTHER" id="PTHR33430">
    <property type="entry name" value="MATERNAL EFFECT EMBRYO ARREST PROTEIN"/>
    <property type="match status" value="1"/>
</dbReference>
<dbReference type="PANTHER" id="PTHR33430:SF1">
    <property type="entry name" value="PGG DOMAIN-CONTAINING PROTEIN"/>
    <property type="match status" value="1"/>
</dbReference>
<name>A0A067LA22_JATCU</name>
<reference evidence="2 3" key="1">
    <citation type="journal article" date="2014" name="PLoS ONE">
        <title>Global Analysis of Gene Expression Profiles in Physic Nut (Jatropha curcas L.) Seedlings Exposed to Salt Stress.</title>
        <authorList>
            <person name="Zhang L."/>
            <person name="Zhang C."/>
            <person name="Wu P."/>
            <person name="Chen Y."/>
            <person name="Li M."/>
            <person name="Jiang H."/>
            <person name="Wu G."/>
        </authorList>
    </citation>
    <scope>NUCLEOTIDE SEQUENCE [LARGE SCALE GENOMIC DNA]</scope>
    <source>
        <strain evidence="3">cv. GZQX0401</strain>
        <tissue evidence="2">Young leaves</tissue>
    </source>
</reference>
<feature type="transmembrane region" description="Helical" evidence="1">
    <location>
        <begin position="69"/>
        <end position="87"/>
    </location>
</feature>
<feature type="transmembrane region" description="Helical" evidence="1">
    <location>
        <begin position="107"/>
        <end position="137"/>
    </location>
</feature>
<feature type="transmembrane region" description="Helical" evidence="1">
    <location>
        <begin position="272"/>
        <end position="295"/>
    </location>
</feature>
<sequence length="345" mass="38348">MCPDGNKQIVWDDDERKEINLKALEDLVNVNSLFTIAVFIGLTFTATPNHVSLEQRPECMADTRMGKRVIVFEIISFALFLFSSQVAKSLKIYINMYGIQKSDKLEVHWVQGLLFLLSVLASIAGVVLLAFSLAYVVEIKVGKMSCGTEALHAVVPLVAFVEITMCPDGNKQIEWKDDERKEINLKALEDLVNVNSLFTIAVFIGLTFTATPNHVSLEQRPECMADTRMGKRVIVFEIISFALFLFSSQVAKSLKIYINMYGIQKSDKLEVHWVQGLLFLLSVLASIAGVVLLAFSLAYVGEIKVGKMSCGTEALHAVVPLVAFVGLAMLIYLFSMCHAIRHCMV</sequence>
<evidence type="ECO:0000313" key="3">
    <source>
        <dbReference type="Proteomes" id="UP000027138"/>
    </source>
</evidence>
<feature type="transmembrane region" description="Helical" evidence="1">
    <location>
        <begin position="315"/>
        <end position="334"/>
    </location>
</feature>
<accession>A0A067LA22</accession>
<dbReference type="AlphaFoldDB" id="A0A067LA22"/>
<dbReference type="OrthoDB" id="666653at2759"/>
<keyword evidence="1" id="KW-1133">Transmembrane helix</keyword>
<gene>
    <name evidence="2" type="ORF">JCGZ_15082</name>
</gene>
<evidence type="ECO:0000313" key="2">
    <source>
        <dbReference type="EMBL" id="KDP45217.1"/>
    </source>
</evidence>
<keyword evidence="1" id="KW-0472">Membrane</keyword>
<evidence type="ECO:0000256" key="1">
    <source>
        <dbReference type="SAM" id="Phobius"/>
    </source>
</evidence>
<dbReference type="Proteomes" id="UP000027138">
    <property type="component" value="Unassembled WGS sequence"/>
</dbReference>
<feature type="transmembrane region" description="Helical" evidence="1">
    <location>
        <begin position="191"/>
        <end position="212"/>
    </location>
</feature>
<keyword evidence="3" id="KW-1185">Reference proteome</keyword>
<dbReference type="EMBL" id="KK914233">
    <property type="protein sequence ID" value="KDP45217.1"/>
    <property type="molecule type" value="Genomic_DNA"/>
</dbReference>
<keyword evidence="1" id="KW-0812">Transmembrane</keyword>
<organism evidence="2 3">
    <name type="scientific">Jatropha curcas</name>
    <name type="common">Barbados nut</name>
    <dbReference type="NCBI Taxonomy" id="180498"/>
    <lineage>
        <taxon>Eukaryota</taxon>
        <taxon>Viridiplantae</taxon>
        <taxon>Streptophyta</taxon>
        <taxon>Embryophyta</taxon>
        <taxon>Tracheophyta</taxon>
        <taxon>Spermatophyta</taxon>
        <taxon>Magnoliopsida</taxon>
        <taxon>eudicotyledons</taxon>
        <taxon>Gunneridae</taxon>
        <taxon>Pentapetalae</taxon>
        <taxon>rosids</taxon>
        <taxon>fabids</taxon>
        <taxon>Malpighiales</taxon>
        <taxon>Euphorbiaceae</taxon>
        <taxon>Crotonoideae</taxon>
        <taxon>Jatropheae</taxon>
        <taxon>Jatropha</taxon>
    </lineage>
</organism>
<feature type="transmembrane region" description="Helical" evidence="1">
    <location>
        <begin position="232"/>
        <end position="251"/>
    </location>
</feature>
<proteinExistence type="predicted"/>